<keyword evidence="2" id="KW-1185">Reference proteome</keyword>
<reference evidence="1" key="1">
    <citation type="submission" date="2020-10" db="EMBL/GenBank/DDBJ databases">
        <authorList>
            <person name="Castelo-Branco R."/>
            <person name="Eusebio N."/>
            <person name="Adriana R."/>
            <person name="Vieira A."/>
            <person name="Brugerolle De Fraissinette N."/>
            <person name="Rezende De Castro R."/>
            <person name="Schneider M.P."/>
            <person name="Vasconcelos V."/>
            <person name="Leao P.N."/>
        </authorList>
    </citation>
    <scope>NUCLEOTIDE SEQUENCE</scope>
    <source>
        <strain evidence="1">LEGE 04289</strain>
    </source>
</reference>
<protein>
    <submittedName>
        <fullName evidence="1">Uncharacterized protein</fullName>
    </submittedName>
</protein>
<evidence type="ECO:0000313" key="2">
    <source>
        <dbReference type="Proteomes" id="UP000597867"/>
    </source>
</evidence>
<evidence type="ECO:0000313" key="1">
    <source>
        <dbReference type="EMBL" id="MBE9219872.1"/>
    </source>
</evidence>
<organism evidence="1 2">
    <name type="scientific">Dolichospermum flos-aquae LEGE 04289</name>
    <dbReference type="NCBI Taxonomy" id="1828708"/>
    <lineage>
        <taxon>Bacteria</taxon>
        <taxon>Bacillati</taxon>
        <taxon>Cyanobacteriota</taxon>
        <taxon>Cyanophyceae</taxon>
        <taxon>Nostocales</taxon>
        <taxon>Aphanizomenonaceae</taxon>
        <taxon>Dolichospermum</taxon>
    </lineage>
</organism>
<sequence>MNSLLKQAFSLVSQLPETEQDEIAQLIFQKISQKLPQKLSDSKNVDFMQFAGIANEKESILLQSLEREIEEQRLLDIERQIEV</sequence>
<gene>
    <name evidence="1" type="ORF">IQ222_13960</name>
</gene>
<accession>A0ACC5Q5D9</accession>
<name>A0ACC5Q5D9_DOLFA</name>
<dbReference type="EMBL" id="JADEWF010000047">
    <property type="protein sequence ID" value="MBE9219872.1"/>
    <property type="molecule type" value="Genomic_DNA"/>
</dbReference>
<dbReference type="Proteomes" id="UP000597867">
    <property type="component" value="Unassembled WGS sequence"/>
</dbReference>
<comment type="caution">
    <text evidence="1">The sequence shown here is derived from an EMBL/GenBank/DDBJ whole genome shotgun (WGS) entry which is preliminary data.</text>
</comment>
<proteinExistence type="predicted"/>